<dbReference type="RefSeq" id="WP_170304896.1">
    <property type="nucleotide sequence ID" value="NZ_BAAAMZ010000045.1"/>
</dbReference>
<evidence type="ECO:0000313" key="2">
    <source>
        <dbReference type="Proteomes" id="UP000317940"/>
    </source>
</evidence>
<protein>
    <submittedName>
        <fullName evidence="1">Uncharacterized protein</fullName>
    </submittedName>
</protein>
<keyword evidence="2" id="KW-1185">Reference proteome</keyword>
<comment type="caution">
    <text evidence="1">The sequence shown here is derived from an EMBL/GenBank/DDBJ whole genome shotgun (WGS) entry which is preliminary data.</text>
</comment>
<dbReference type="Proteomes" id="UP000317940">
    <property type="component" value="Unassembled WGS sequence"/>
</dbReference>
<organism evidence="1 2">
    <name type="scientific">Kitasatospora viridis</name>
    <dbReference type="NCBI Taxonomy" id="281105"/>
    <lineage>
        <taxon>Bacteria</taxon>
        <taxon>Bacillati</taxon>
        <taxon>Actinomycetota</taxon>
        <taxon>Actinomycetes</taxon>
        <taxon>Kitasatosporales</taxon>
        <taxon>Streptomycetaceae</taxon>
        <taxon>Kitasatospora</taxon>
    </lineage>
</organism>
<sequence>MAIEQSGEAVSMPQFIDANWPGTNENGVRDLAARVRDFAGAVGGRVDGVDFSS</sequence>
<dbReference type="AlphaFoldDB" id="A0A561UH11"/>
<proteinExistence type="predicted"/>
<dbReference type="EMBL" id="VIWT01000001">
    <property type="protein sequence ID" value="TWF98646.1"/>
    <property type="molecule type" value="Genomic_DNA"/>
</dbReference>
<name>A0A561UH11_9ACTN</name>
<gene>
    <name evidence="1" type="ORF">FHX73_112467</name>
</gene>
<reference evidence="1 2" key="1">
    <citation type="submission" date="2019-06" db="EMBL/GenBank/DDBJ databases">
        <title>Sequencing the genomes of 1000 actinobacteria strains.</title>
        <authorList>
            <person name="Klenk H.-P."/>
        </authorList>
    </citation>
    <scope>NUCLEOTIDE SEQUENCE [LARGE SCALE GENOMIC DNA]</scope>
    <source>
        <strain evidence="1 2">DSM 44826</strain>
    </source>
</reference>
<accession>A0A561UH11</accession>
<evidence type="ECO:0000313" key="1">
    <source>
        <dbReference type="EMBL" id="TWF98646.1"/>
    </source>
</evidence>